<dbReference type="Gene3D" id="3.40.190.10">
    <property type="entry name" value="Periplasmic binding protein-like II"/>
    <property type="match status" value="1"/>
</dbReference>
<dbReference type="AlphaFoldDB" id="A0A382XUA8"/>
<reference evidence="1" key="1">
    <citation type="submission" date="2018-05" db="EMBL/GenBank/DDBJ databases">
        <authorList>
            <person name="Lanie J.A."/>
            <person name="Ng W.-L."/>
            <person name="Kazmierczak K.M."/>
            <person name="Andrzejewski T.M."/>
            <person name="Davidsen T.M."/>
            <person name="Wayne K.J."/>
            <person name="Tettelin H."/>
            <person name="Glass J.I."/>
            <person name="Rusch D."/>
            <person name="Podicherti R."/>
            <person name="Tsui H.-C.T."/>
            <person name="Winkler M.E."/>
        </authorList>
    </citation>
    <scope>NUCLEOTIDE SEQUENCE</scope>
</reference>
<organism evidence="1">
    <name type="scientific">marine metagenome</name>
    <dbReference type="NCBI Taxonomy" id="408172"/>
    <lineage>
        <taxon>unclassified sequences</taxon>
        <taxon>metagenomes</taxon>
        <taxon>ecological metagenomes</taxon>
    </lineage>
</organism>
<protein>
    <recommendedName>
        <fullName evidence="2">Solute-binding protein family 5 domain-containing protein</fullName>
    </recommendedName>
</protein>
<accession>A0A382XUA8</accession>
<name>A0A382XUA8_9ZZZZ</name>
<dbReference type="Gene3D" id="3.90.76.10">
    <property type="entry name" value="Dipeptide-binding Protein, Domain 1"/>
    <property type="match status" value="1"/>
</dbReference>
<evidence type="ECO:0008006" key="2">
    <source>
        <dbReference type="Google" id="ProtNLM"/>
    </source>
</evidence>
<gene>
    <name evidence="1" type="ORF">METZ01_LOCUS427274</name>
</gene>
<dbReference type="SUPFAM" id="SSF53850">
    <property type="entry name" value="Periplasmic binding protein-like II"/>
    <property type="match status" value="1"/>
</dbReference>
<proteinExistence type="predicted"/>
<dbReference type="EMBL" id="UINC01170397">
    <property type="protein sequence ID" value="SVD74420.1"/>
    <property type="molecule type" value="Genomic_DNA"/>
</dbReference>
<evidence type="ECO:0000313" key="1">
    <source>
        <dbReference type="EMBL" id="SVD74420.1"/>
    </source>
</evidence>
<feature type="non-terminal residue" evidence="1">
    <location>
        <position position="88"/>
    </location>
</feature>
<sequence length="88" mass="9833">MKKTISILLSLLFISIFSPAFANSIKWSMPGDSLTLDPHAQNEGPTHMVSRQVYEGLVTPGINMEILPQLAESWEATASDTWIFNIRK</sequence>